<feature type="transmembrane region" description="Helical" evidence="1">
    <location>
        <begin position="527"/>
        <end position="546"/>
    </location>
</feature>
<reference evidence="3 4" key="1">
    <citation type="submission" date="2016-10" db="EMBL/GenBank/DDBJ databases">
        <title>Complete Genome Sequence of Peptococcaceae strain DCMF.</title>
        <authorList>
            <person name="Edwards R.J."/>
            <person name="Holland S.I."/>
            <person name="Deshpande N.P."/>
            <person name="Wong Y.K."/>
            <person name="Ertan H."/>
            <person name="Manefield M."/>
            <person name="Russell T.L."/>
            <person name="Lee M.J."/>
        </authorList>
    </citation>
    <scope>NUCLEOTIDE SEQUENCE [LARGE SCALE GENOMIC DNA]</scope>
    <source>
        <strain evidence="3 4">DCMF</strain>
    </source>
</reference>
<keyword evidence="2" id="KW-0732">Signal</keyword>
<feature type="transmembrane region" description="Helical" evidence="1">
    <location>
        <begin position="459"/>
        <end position="481"/>
    </location>
</feature>
<feature type="signal peptide" evidence="2">
    <location>
        <begin position="1"/>
        <end position="22"/>
    </location>
</feature>
<feature type="transmembrane region" description="Helical" evidence="1">
    <location>
        <begin position="642"/>
        <end position="662"/>
    </location>
</feature>
<feature type="transmembrane region" description="Helical" evidence="1">
    <location>
        <begin position="552"/>
        <end position="572"/>
    </location>
</feature>
<keyword evidence="4" id="KW-1185">Reference proteome</keyword>
<dbReference type="Proteomes" id="UP000323521">
    <property type="component" value="Chromosome"/>
</dbReference>
<feature type="transmembrane region" description="Helical" evidence="1">
    <location>
        <begin position="408"/>
        <end position="426"/>
    </location>
</feature>
<accession>A0A3G1KQ17</accession>
<keyword evidence="1" id="KW-1133">Transmembrane helix</keyword>
<feature type="transmembrane region" description="Helical" evidence="1">
    <location>
        <begin position="378"/>
        <end position="396"/>
    </location>
</feature>
<keyword evidence="1" id="KW-0812">Transmembrane</keyword>
<keyword evidence="1" id="KW-0472">Membrane</keyword>
<name>A0A3G1KQ17_FORW1</name>
<dbReference type="KEGG" id="fwa:DCMF_06800"/>
<gene>
    <name evidence="3" type="ORF">DCMF_06800</name>
</gene>
<dbReference type="AlphaFoldDB" id="A0A3G1KQ17"/>
<dbReference type="EMBL" id="CP017634">
    <property type="protein sequence ID" value="ATW24527.1"/>
    <property type="molecule type" value="Genomic_DNA"/>
</dbReference>
<organism evidence="3 4">
    <name type="scientific">Formimonas warabiya</name>
    <dbReference type="NCBI Taxonomy" id="1761012"/>
    <lineage>
        <taxon>Bacteria</taxon>
        <taxon>Bacillati</taxon>
        <taxon>Bacillota</taxon>
        <taxon>Clostridia</taxon>
        <taxon>Eubacteriales</taxon>
        <taxon>Peptococcaceae</taxon>
        <taxon>Candidatus Formimonas</taxon>
    </lineage>
</organism>
<evidence type="ECO:0000313" key="3">
    <source>
        <dbReference type="EMBL" id="ATW24527.1"/>
    </source>
</evidence>
<feature type="transmembrane region" description="Helical" evidence="1">
    <location>
        <begin position="674"/>
        <end position="691"/>
    </location>
</feature>
<feature type="transmembrane region" description="Helical" evidence="1">
    <location>
        <begin position="579"/>
        <end position="596"/>
    </location>
</feature>
<evidence type="ECO:0000256" key="2">
    <source>
        <dbReference type="SAM" id="SignalP"/>
    </source>
</evidence>
<feature type="transmembrane region" description="Helical" evidence="1">
    <location>
        <begin position="432"/>
        <end position="452"/>
    </location>
</feature>
<dbReference type="Gene3D" id="3.40.720.10">
    <property type="entry name" value="Alkaline Phosphatase, subunit A"/>
    <property type="match status" value="1"/>
</dbReference>
<proteinExistence type="predicted"/>
<dbReference type="RefSeq" id="WP_148133726.1">
    <property type="nucleotide sequence ID" value="NZ_CP017634.1"/>
</dbReference>
<feature type="transmembrane region" description="Helical" evidence="1">
    <location>
        <begin position="501"/>
        <end position="520"/>
    </location>
</feature>
<protein>
    <recommendedName>
        <fullName evidence="5">Alkaline phosphatase family protein</fullName>
    </recommendedName>
</protein>
<dbReference type="InterPro" id="IPR017850">
    <property type="entry name" value="Alkaline_phosphatase_core_sf"/>
</dbReference>
<dbReference type="OrthoDB" id="3199331at2"/>
<dbReference type="SUPFAM" id="SSF53649">
    <property type="entry name" value="Alkaline phosphatase-like"/>
    <property type="match status" value="1"/>
</dbReference>
<sequence>MRKILFLLLILLVTLPQESAWAQPAKKAVLVLVDYVTLQELKEAPMPTLHRMIREGGLSLINTNTAGSRVRENSCVTIGAGRVALGSSKAGLAFGAWENYQDEAAGEIYRRRTGQVPDPDSMVNLDIAEILRSNEEKSNTGYPGLLGERLHRAGLKTAVIGTADSGERYDRHGAAIAMDRSGRVDFAYTGEQLLRADGENLLLLSANYDQMGVALEDALKKADFIVVETGDTTRLVQQKDLALDRVFLESKQQTLGEIDRFLAGLIPTVEKYQTLVMVAAPTPSREAIEERNLVTPLIYWKKDGEAGFLTSGTTRREGIVANTDIAPTVLDFFGLPVPEDMSGRPVRVVPAQNTLASLLTLNDQLAFVNKARSPLVKGYVLGQIIVVLVTVLSLFYPGKISRYMQPVLLALASIPLIFLILGAFPGPSLSRYIFTGLVFTVAVTALCLSTVLYHDLAPFLTVSLLTAGTLLVDLGLGAPLMQKSVLGYDPMGGARYYGIGNEYMGVWIGAAIMATASLLQITRHQKIFLWAATGVFFLIIFMMASPRIGSEAGGSLAAVVGFGYTIYSMLPVKISRKQLALAAAGMLIFLVSFALWDAHQAVGVQSHFGRTINLVRTNGMSEAYNIIVRKVALNLKLIRWTIWSQVFLVTLLATALLFYRPVGLMKKVSEKYPFLTKGFWGVVIGSLLALILNDSGIVAAATMSIFAAAPLIFVLIKEQGTRTP</sequence>
<evidence type="ECO:0000313" key="4">
    <source>
        <dbReference type="Proteomes" id="UP000323521"/>
    </source>
</evidence>
<feature type="chain" id="PRO_5018326666" description="Alkaline phosphatase family protein" evidence="2">
    <location>
        <begin position="23"/>
        <end position="724"/>
    </location>
</feature>
<feature type="transmembrane region" description="Helical" evidence="1">
    <location>
        <begin position="697"/>
        <end position="716"/>
    </location>
</feature>
<evidence type="ECO:0000256" key="1">
    <source>
        <dbReference type="SAM" id="Phobius"/>
    </source>
</evidence>
<evidence type="ECO:0008006" key="5">
    <source>
        <dbReference type="Google" id="ProtNLM"/>
    </source>
</evidence>